<proteinExistence type="predicted"/>
<evidence type="ECO:0000256" key="2">
    <source>
        <dbReference type="SAM" id="SignalP"/>
    </source>
</evidence>
<dbReference type="AlphaFoldDB" id="A0A6B0USK2"/>
<feature type="compositionally biased region" description="Polar residues" evidence="1">
    <location>
        <begin position="42"/>
        <end position="59"/>
    </location>
</feature>
<accession>A0A6B0USK2</accession>
<protein>
    <submittedName>
        <fullName evidence="3">Putative secreted protein</fullName>
    </submittedName>
</protein>
<reference evidence="3" key="1">
    <citation type="submission" date="2019-12" db="EMBL/GenBank/DDBJ databases">
        <title>An insight into the sialome of adult female Ixodes ricinus ticks feeding for 6 days.</title>
        <authorList>
            <person name="Perner J."/>
            <person name="Ribeiro J.M.C."/>
        </authorList>
    </citation>
    <scope>NUCLEOTIDE SEQUENCE</scope>
    <source>
        <strain evidence="3">Semi-engorged</strain>
        <tissue evidence="3">Salivary glands</tissue>
    </source>
</reference>
<evidence type="ECO:0000256" key="1">
    <source>
        <dbReference type="SAM" id="MobiDB-lite"/>
    </source>
</evidence>
<organism evidence="3">
    <name type="scientific">Ixodes ricinus</name>
    <name type="common">Common tick</name>
    <name type="synonym">Acarus ricinus</name>
    <dbReference type="NCBI Taxonomy" id="34613"/>
    <lineage>
        <taxon>Eukaryota</taxon>
        <taxon>Metazoa</taxon>
        <taxon>Ecdysozoa</taxon>
        <taxon>Arthropoda</taxon>
        <taxon>Chelicerata</taxon>
        <taxon>Arachnida</taxon>
        <taxon>Acari</taxon>
        <taxon>Parasitiformes</taxon>
        <taxon>Ixodida</taxon>
        <taxon>Ixodoidea</taxon>
        <taxon>Ixodidae</taxon>
        <taxon>Ixodinae</taxon>
        <taxon>Ixodes</taxon>
    </lineage>
</organism>
<feature type="chain" id="PRO_5025668857" evidence="2">
    <location>
        <begin position="25"/>
        <end position="131"/>
    </location>
</feature>
<feature type="region of interest" description="Disordered" evidence="1">
    <location>
        <begin position="29"/>
        <end position="59"/>
    </location>
</feature>
<evidence type="ECO:0000313" key="3">
    <source>
        <dbReference type="EMBL" id="MXU92288.1"/>
    </source>
</evidence>
<dbReference type="EMBL" id="GIFC01010205">
    <property type="protein sequence ID" value="MXU92288.1"/>
    <property type="molecule type" value="Transcribed_RNA"/>
</dbReference>
<keyword evidence="2" id="KW-0732">Signal</keyword>
<sequence>MTACWFSLGPAAAAAAALCGHSSAAHMPPPGHTARVPVARRSGQQQEQQHTPLKTRGCSGQCSTGVDVGPIIPTPSYYHDVGGLRSLHGPIAFKSRVGAEAGFSRSTCVCIPHRSPKCRRRELRCGLVHDQ</sequence>
<feature type="signal peptide" evidence="2">
    <location>
        <begin position="1"/>
        <end position="24"/>
    </location>
</feature>
<name>A0A6B0USK2_IXORI</name>